<dbReference type="InParanoid" id="A0A165T883"/>
<evidence type="ECO:0000313" key="11">
    <source>
        <dbReference type="EMBL" id="KZT26288.1"/>
    </source>
</evidence>
<dbReference type="InterPro" id="IPR044865">
    <property type="entry name" value="MRH_dom"/>
</dbReference>
<dbReference type="PROSITE" id="PS51914">
    <property type="entry name" value="MRH"/>
    <property type="match status" value="1"/>
</dbReference>
<feature type="signal peptide" evidence="9">
    <location>
        <begin position="1"/>
        <end position="16"/>
    </location>
</feature>
<evidence type="ECO:0000256" key="6">
    <source>
        <dbReference type="ARBA" id="ARBA00022824"/>
    </source>
</evidence>
<dbReference type="GO" id="GO:0005789">
    <property type="term" value="C:endoplasmic reticulum membrane"/>
    <property type="evidence" value="ECO:0007669"/>
    <property type="project" value="UniProtKB-SubCell"/>
</dbReference>
<evidence type="ECO:0000256" key="3">
    <source>
        <dbReference type="ARBA" id="ARBA00018727"/>
    </source>
</evidence>
<evidence type="ECO:0000256" key="2">
    <source>
        <dbReference type="ARBA" id="ARBA00009918"/>
    </source>
</evidence>
<dbReference type="PANTHER" id="PTHR15414">
    <property type="entry name" value="OS-9-RELATED"/>
    <property type="match status" value="1"/>
</dbReference>
<dbReference type="STRING" id="1314782.A0A165T883"/>
<dbReference type="OrthoDB" id="448954at2759"/>
<dbReference type="Proteomes" id="UP000076761">
    <property type="component" value="Unassembled WGS sequence"/>
</dbReference>
<evidence type="ECO:0000256" key="7">
    <source>
        <dbReference type="ARBA" id="ARBA00023157"/>
    </source>
</evidence>
<feature type="region of interest" description="Disordered" evidence="8">
    <location>
        <begin position="318"/>
        <end position="350"/>
    </location>
</feature>
<dbReference type="InterPro" id="IPR045149">
    <property type="entry name" value="OS-9-like"/>
</dbReference>
<comment type="similarity">
    <text evidence="2">Belongs to the OS-9 family.</text>
</comment>
<evidence type="ECO:0000313" key="12">
    <source>
        <dbReference type="Proteomes" id="UP000076761"/>
    </source>
</evidence>
<dbReference type="GO" id="GO:0005788">
    <property type="term" value="C:endoplasmic reticulum lumen"/>
    <property type="evidence" value="ECO:0007669"/>
    <property type="project" value="TreeGrafter"/>
</dbReference>
<name>A0A165T883_9AGAM</name>
<organism evidence="11 12">
    <name type="scientific">Neolentinus lepideus HHB14362 ss-1</name>
    <dbReference type="NCBI Taxonomy" id="1314782"/>
    <lineage>
        <taxon>Eukaryota</taxon>
        <taxon>Fungi</taxon>
        <taxon>Dikarya</taxon>
        <taxon>Basidiomycota</taxon>
        <taxon>Agaricomycotina</taxon>
        <taxon>Agaricomycetes</taxon>
        <taxon>Gloeophyllales</taxon>
        <taxon>Gloeophyllaceae</taxon>
        <taxon>Neolentinus</taxon>
    </lineage>
</organism>
<evidence type="ECO:0000256" key="5">
    <source>
        <dbReference type="ARBA" id="ARBA00022734"/>
    </source>
</evidence>
<dbReference type="Gene3D" id="2.70.130.10">
    <property type="entry name" value="Mannose-6-phosphate receptor binding domain"/>
    <property type="match status" value="1"/>
</dbReference>
<dbReference type="SUPFAM" id="SSF50911">
    <property type="entry name" value="Mannose 6-phosphate receptor domain"/>
    <property type="match status" value="1"/>
</dbReference>
<comment type="subcellular location">
    <subcellularLocation>
        <location evidence="1">Endoplasmic reticulum membrane</location>
        <topology evidence="1">Peripheral membrane protein</topology>
        <orientation evidence="1">Lumenal side</orientation>
    </subcellularLocation>
</comment>
<keyword evidence="4 9" id="KW-0732">Signal</keyword>
<dbReference type="GO" id="GO:0030970">
    <property type="term" value="P:retrograde protein transport, ER to cytosol"/>
    <property type="evidence" value="ECO:0007669"/>
    <property type="project" value="TreeGrafter"/>
</dbReference>
<sequence>MRPPAVVALLVAVVFARSPHYIPEDPYAFPKYRVTFLNGLPVSNHTAQSWLQDGLRGGELEFLEQPWQSNPLRKRISSGGDEKEAVAVSHSTTLIRMTPVANYSLELMKIGPQHSYLCFVPPPATASSPIEDSEPNVTPVHSWSLLQPLSGTCLYHRQGWFTYSYCHNSHVRQFREMAHAHPHPGGYRPEEDPDSEAYTLGRAPPTPEPGAELTVSEEAALAANLELARDAGASYLVQRWGDGTICDKTGKHREIEVQFHCSMTMTDTVLFVKETKTCHYVMVIHTPRLCGEPGFKSRHEQREEAFIRCREIVAATDGTDKSLPETDYPLSLSQRAPKKPILPPPASKTPLEAATGALKQALSGEVLNRAFEALLGTEQTPRGEVIVERLGDADVIIEFIDAEGLVGDNDEGLEAISHVHLAEALRAAGFDIKGEKARTQQSPGTEEKSDEPDADHDTESLSHDEF</sequence>
<keyword evidence="12" id="KW-1185">Reference proteome</keyword>
<feature type="chain" id="PRO_5007866888" description="Protein OS-9 homolog" evidence="9">
    <location>
        <begin position="17"/>
        <end position="466"/>
    </location>
</feature>
<proteinExistence type="inferred from homology"/>
<evidence type="ECO:0000256" key="9">
    <source>
        <dbReference type="SAM" id="SignalP"/>
    </source>
</evidence>
<evidence type="ECO:0000256" key="1">
    <source>
        <dbReference type="ARBA" id="ARBA00004367"/>
    </source>
</evidence>
<keyword evidence="5" id="KW-0430">Lectin</keyword>
<keyword evidence="7" id="KW-1015">Disulfide bond</keyword>
<dbReference type="EMBL" id="KV425567">
    <property type="protein sequence ID" value="KZT26288.1"/>
    <property type="molecule type" value="Genomic_DNA"/>
</dbReference>
<dbReference type="GO" id="GO:0030246">
    <property type="term" value="F:carbohydrate binding"/>
    <property type="evidence" value="ECO:0007669"/>
    <property type="project" value="UniProtKB-KW"/>
</dbReference>
<keyword evidence="6" id="KW-0256">Endoplasmic reticulum</keyword>
<dbReference type="PANTHER" id="PTHR15414:SF0">
    <property type="entry name" value="ENDOPLASMIC RETICULUM LECTIN 1"/>
    <property type="match status" value="1"/>
</dbReference>
<evidence type="ECO:0000259" key="10">
    <source>
        <dbReference type="PROSITE" id="PS51914"/>
    </source>
</evidence>
<gene>
    <name evidence="11" type="ORF">NEOLEDRAFT_1063512</name>
</gene>
<dbReference type="InterPro" id="IPR009011">
    <property type="entry name" value="Man6P_isomerase_rcpt-bd_dom_sf"/>
</dbReference>
<dbReference type="Pfam" id="PF07915">
    <property type="entry name" value="PRKCSH"/>
    <property type="match status" value="1"/>
</dbReference>
<dbReference type="GO" id="GO:0030968">
    <property type="term" value="P:endoplasmic reticulum unfolded protein response"/>
    <property type="evidence" value="ECO:0007669"/>
    <property type="project" value="InterPro"/>
</dbReference>
<protein>
    <recommendedName>
        <fullName evidence="3">Protein OS-9 homolog</fullName>
    </recommendedName>
</protein>
<accession>A0A165T883</accession>
<reference evidence="11 12" key="1">
    <citation type="journal article" date="2016" name="Mol. Biol. Evol.">
        <title>Comparative Genomics of Early-Diverging Mushroom-Forming Fungi Provides Insights into the Origins of Lignocellulose Decay Capabilities.</title>
        <authorList>
            <person name="Nagy L.G."/>
            <person name="Riley R."/>
            <person name="Tritt A."/>
            <person name="Adam C."/>
            <person name="Daum C."/>
            <person name="Floudas D."/>
            <person name="Sun H."/>
            <person name="Yadav J.S."/>
            <person name="Pangilinan J."/>
            <person name="Larsson K.H."/>
            <person name="Matsuura K."/>
            <person name="Barry K."/>
            <person name="Labutti K."/>
            <person name="Kuo R."/>
            <person name="Ohm R.A."/>
            <person name="Bhattacharya S.S."/>
            <person name="Shirouzu T."/>
            <person name="Yoshinaga Y."/>
            <person name="Martin F.M."/>
            <person name="Grigoriev I.V."/>
            <person name="Hibbett D.S."/>
        </authorList>
    </citation>
    <scope>NUCLEOTIDE SEQUENCE [LARGE SCALE GENOMIC DNA]</scope>
    <source>
        <strain evidence="11 12">HHB14362 ss-1</strain>
    </source>
</reference>
<dbReference type="AlphaFoldDB" id="A0A165T883"/>
<dbReference type="InterPro" id="IPR012913">
    <property type="entry name" value="OS9-like_dom"/>
</dbReference>
<evidence type="ECO:0000256" key="8">
    <source>
        <dbReference type="SAM" id="MobiDB-lite"/>
    </source>
</evidence>
<feature type="domain" description="MRH" evidence="10">
    <location>
        <begin position="151"/>
        <end position="292"/>
    </location>
</feature>
<evidence type="ECO:0000256" key="4">
    <source>
        <dbReference type="ARBA" id="ARBA00022729"/>
    </source>
</evidence>
<feature type="region of interest" description="Disordered" evidence="8">
    <location>
        <begin position="431"/>
        <end position="466"/>
    </location>
</feature>
<feature type="compositionally biased region" description="Basic and acidic residues" evidence="8">
    <location>
        <begin position="455"/>
        <end position="466"/>
    </location>
</feature>